<evidence type="ECO:0000256" key="1">
    <source>
        <dbReference type="SAM" id="MobiDB-lite"/>
    </source>
</evidence>
<evidence type="ECO:0000256" key="2">
    <source>
        <dbReference type="SAM" id="Phobius"/>
    </source>
</evidence>
<dbReference type="AlphaFoldDB" id="A0A9P6PYT3"/>
<feature type="compositionally biased region" description="Low complexity" evidence="1">
    <location>
        <begin position="138"/>
        <end position="156"/>
    </location>
</feature>
<keyword evidence="2" id="KW-0472">Membrane</keyword>
<keyword evidence="2" id="KW-0812">Transmembrane</keyword>
<accession>A0A9P6PYT3</accession>
<feature type="region of interest" description="Disordered" evidence="1">
    <location>
        <begin position="728"/>
        <end position="839"/>
    </location>
</feature>
<feature type="compositionally biased region" description="Basic residues" evidence="1">
    <location>
        <begin position="20"/>
        <end position="33"/>
    </location>
</feature>
<feature type="compositionally biased region" description="Low complexity" evidence="1">
    <location>
        <begin position="441"/>
        <end position="460"/>
    </location>
</feature>
<dbReference type="EMBL" id="JAAAJA010000343">
    <property type="protein sequence ID" value="KAG0255555.1"/>
    <property type="molecule type" value="Genomic_DNA"/>
</dbReference>
<feature type="compositionally biased region" description="Polar residues" evidence="1">
    <location>
        <begin position="1"/>
        <end position="14"/>
    </location>
</feature>
<protein>
    <submittedName>
        <fullName evidence="3">Uncharacterized protein</fullName>
    </submittedName>
</protein>
<feature type="region of interest" description="Disordered" evidence="1">
    <location>
        <begin position="592"/>
        <end position="664"/>
    </location>
</feature>
<feature type="region of interest" description="Disordered" evidence="1">
    <location>
        <begin position="1"/>
        <end position="167"/>
    </location>
</feature>
<dbReference type="Proteomes" id="UP000726737">
    <property type="component" value="Unassembled WGS sequence"/>
</dbReference>
<feature type="compositionally biased region" description="Basic and acidic residues" evidence="1">
    <location>
        <begin position="995"/>
        <end position="1011"/>
    </location>
</feature>
<feature type="region of interest" description="Disordered" evidence="1">
    <location>
        <begin position="995"/>
        <end position="1070"/>
    </location>
</feature>
<feature type="compositionally biased region" description="Acidic residues" evidence="1">
    <location>
        <begin position="1012"/>
        <end position="1026"/>
    </location>
</feature>
<feature type="compositionally biased region" description="Basic and acidic residues" evidence="1">
    <location>
        <begin position="816"/>
        <end position="830"/>
    </location>
</feature>
<keyword evidence="4" id="KW-1185">Reference proteome</keyword>
<feature type="compositionally biased region" description="Polar residues" evidence="1">
    <location>
        <begin position="685"/>
        <end position="697"/>
    </location>
</feature>
<feature type="region of interest" description="Disordered" evidence="1">
    <location>
        <begin position="433"/>
        <end position="471"/>
    </location>
</feature>
<feature type="compositionally biased region" description="Polar residues" evidence="1">
    <location>
        <begin position="1042"/>
        <end position="1051"/>
    </location>
</feature>
<feature type="region of interest" description="Disordered" evidence="1">
    <location>
        <begin position="684"/>
        <end position="713"/>
    </location>
</feature>
<comment type="caution">
    <text evidence="3">The sequence shown here is derived from an EMBL/GenBank/DDBJ whole genome shotgun (WGS) entry which is preliminary data.</text>
</comment>
<sequence>MNSSYDNGSSSTPSPQRPHNYGHHHHHSTHKSPPHSTSIPYPDDSPVSGAGRQRVRTEPSPRHQHTSSGWLGPYNEQPSPLQSPRSPRGPRLAGSHRSSAAPEYGGVVGGGSSGTEPGSDRIIESHKALGSWQLEGPSVSNISSNSGSSGSFHGNSTAAAGGPGLPFKRREFEPKFIDAGMPGPLIESTSVQSLVESIGDDHVFKLTEMTKKRVEHNNPAAQKKQRVVSLPSPEASMINNFQPSEKTLQLSSSCKANLESRYTQLFQSINAGHPINRLEKLREVLPRIKATSMTKSAHDGKGSIDLSQGRSRRIRSEKYQFVDKVEESSCIWDLDHMETKAAAEAAVLAKYLTIASSTNDPQQQSKQTVSSIPQESSVQHAPSASTESSGVDNSLSGESFAQPTAVNNNSQSHDLPQTTVVIQGAPLCISPSNTFPPVTNPSQASDSVSSAITSSDPDSTGQTKDGPGESKLRFADAYTPAHQTLPVSTAQRHSGLNNNGQAFLSVETSPSKRNSLLGIFGVRGKKMGQDNEHLYHLHESPRLPSDFGSPRLTATAPTYERRSFEGPHNPYSQASQPAVEAVPFWLTSSPVCSSQNDTEPDIQGKRGTPLDTGTRAAEEGVFGPAVVDGDGGGHWAPPVQWPQGERMDESQDESDNAAVAMNKRSSLRRFTDKVIWKRGHKALSAIQQNESSHNSPMSPVHGKPPFAESGKSLGKKVDPAIAYLHRHNSGRLSVSQPSSGRNSLEGSSRPKLNYKAFSSSNSPVLEAVKNPDSIETGLPKSGSINGMPEASVRMDRPSPMVNPSRSEKSSTSLASRVEKSPMLDPSRSDKSPLLIPASSTGEDISGNLVPYSTDPLKQPTFKVSQLIVEIDRIPKRMLQQLKQRPELDTVDWTSDNVDLSALWTSSDTIPTYDEFVGISSEMKASHAYPSFLEGFDVLDIHLTLDAEEPEDIVGKNRTRKWDLLELRVDQELNHGEKWLKEVTAWSSRKADAIERHQRDENPSVGEWHLDENEPLVEEPEEEEGLDDSAALSEGTDYKSLDGDQSSGNDTASKAVPVAGSSGPFKSRKQQRDLSLISRRDLNGSISSFHNSMNYTFKTSVESTRESIKEVGVYLHDCRERLQQLHEATGMQLRDKEPLFKEVVDRFTLEWNESYFVKLKEVEDQIQVMNLKRIENPWMDMLLIMLSWVIRGLFYLVEGVTIMIIIVRHAWSKAKKGFEVIRNTRREQERISHRDENIPSGTRHKVMGDKSAAVMKCGPVSH</sequence>
<keyword evidence="2" id="KW-1133">Transmembrane helix</keyword>
<reference evidence="3" key="1">
    <citation type="journal article" date="2020" name="Fungal Divers.">
        <title>Resolving the Mortierellaceae phylogeny through synthesis of multi-gene phylogenetics and phylogenomics.</title>
        <authorList>
            <person name="Vandepol N."/>
            <person name="Liber J."/>
            <person name="Desiro A."/>
            <person name="Na H."/>
            <person name="Kennedy M."/>
            <person name="Barry K."/>
            <person name="Grigoriev I.V."/>
            <person name="Miller A.N."/>
            <person name="O'Donnell K."/>
            <person name="Stajich J.E."/>
            <person name="Bonito G."/>
        </authorList>
    </citation>
    <scope>NUCLEOTIDE SEQUENCE</scope>
    <source>
        <strain evidence="3">KOD948</strain>
    </source>
</reference>
<feature type="compositionally biased region" description="Polar residues" evidence="1">
    <location>
        <begin position="730"/>
        <end position="746"/>
    </location>
</feature>
<evidence type="ECO:0000313" key="4">
    <source>
        <dbReference type="Proteomes" id="UP000726737"/>
    </source>
</evidence>
<proteinExistence type="predicted"/>
<feature type="region of interest" description="Disordered" evidence="1">
    <location>
        <begin position="357"/>
        <end position="413"/>
    </location>
</feature>
<feature type="compositionally biased region" description="Low complexity" evidence="1">
    <location>
        <begin position="77"/>
        <end position="92"/>
    </location>
</feature>
<feature type="transmembrane region" description="Helical" evidence="2">
    <location>
        <begin position="1180"/>
        <end position="1206"/>
    </location>
</feature>
<evidence type="ECO:0000313" key="3">
    <source>
        <dbReference type="EMBL" id="KAG0255555.1"/>
    </source>
</evidence>
<name>A0A9P6PYT3_9FUNG</name>
<feature type="compositionally biased region" description="Basic and acidic residues" evidence="1">
    <location>
        <begin position="118"/>
        <end position="127"/>
    </location>
</feature>
<dbReference type="OrthoDB" id="2441894at2759"/>
<gene>
    <name evidence="3" type="ORF">BG011_005059</name>
</gene>
<organism evidence="3 4">
    <name type="scientific">Mortierella polycephala</name>
    <dbReference type="NCBI Taxonomy" id="41804"/>
    <lineage>
        <taxon>Eukaryota</taxon>
        <taxon>Fungi</taxon>
        <taxon>Fungi incertae sedis</taxon>
        <taxon>Mucoromycota</taxon>
        <taxon>Mortierellomycotina</taxon>
        <taxon>Mortierellomycetes</taxon>
        <taxon>Mortierellales</taxon>
        <taxon>Mortierellaceae</taxon>
        <taxon>Mortierella</taxon>
    </lineage>
</organism>
<feature type="compositionally biased region" description="Polar residues" evidence="1">
    <location>
        <begin position="801"/>
        <end position="814"/>
    </location>
</feature>